<protein>
    <recommendedName>
        <fullName evidence="3">SAM-dependent methyltransferase</fullName>
    </recommendedName>
</protein>
<dbReference type="RefSeq" id="WP_014759305.1">
    <property type="nucleotide sequence ID" value="NC_017992.1"/>
</dbReference>
<evidence type="ECO:0000313" key="2">
    <source>
        <dbReference type="Proteomes" id="UP000006178"/>
    </source>
</evidence>
<evidence type="ECO:0000313" key="1">
    <source>
        <dbReference type="EMBL" id="AFK87473.1"/>
    </source>
</evidence>
<dbReference type="PIRSF" id="PIRSF018637">
    <property type="entry name" value="TrmK"/>
    <property type="match status" value="1"/>
</dbReference>
<name>I3VY78_THESW</name>
<dbReference type="PANTHER" id="PTHR38451">
    <property type="entry name" value="TRNA (ADENINE(22)-N(1))-METHYLTRANSFERASE"/>
    <property type="match status" value="1"/>
</dbReference>
<dbReference type="SUPFAM" id="SSF53335">
    <property type="entry name" value="S-adenosyl-L-methionine-dependent methyltransferases"/>
    <property type="match status" value="1"/>
</dbReference>
<proteinExistence type="predicted"/>
<reference evidence="1 2" key="1">
    <citation type="journal article" date="2014" name="Appl. Environ. Microbiol.">
        <title>Profile of Secreted Hydrolases, Associated Proteins, and SlpA in Thermoanaerobacterium saccharolyticum during the Degradation of Hemicellulose.</title>
        <authorList>
            <person name="Currie D.H."/>
            <person name="Guss A.M."/>
            <person name="Herring C.D."/>
            <person name="Giannone R.J."/>
            <person name="Johnson C.M."/>
            <person name="Lankford P.K."/>
            <person name="Brown S.D."/>
            <person name="Hettich R.L."/>
            <person name="Lynd L.R."/>
        </authorList>
    </citation>
    <scope>NUCLEOTIDE SEQUENCE [LARGE SCALE GENOMIC DNA]</scope>
    <source>
        <strain evidence="2">DSM 8691 / JW/SL-YS485</strain>
    </source>
</reference>
<sequence length="236" mass="26830">MKLSQRLNSIIKMIKLHSKVADIGTDHGYIPVYLYLNGISDYIVASDVKSASLNKAIDVIKKYNLSENIIVRLGDGLSVLRPNEVDTAVIAGMGGILISDILERDKSIASTVERFILQPMTASDHLRRYIYENGYLIVDEDLVFEKGKFFEIMAVEHGKGKVHDEIFYEIGEKLFQKRHPLLKDYISYKIGKLKRILDEVSKSNESGLLKEDILNKIKKYEVLLYESEMPDNSGND</sequence>
<dbReference type="PANTHER" id="PTHR38451:SF1">
    <property type="entry name" value="TRNA (ADENINE(22)-N(1))-METHYLTRANSFERASE"/>
    <property type="match status" value="1"/>
</dbReference>
<dbReference type="Proteomes" id="UP000006178">
    <property type="component" value="Chromosome"/>
</dbReference>
<dbReference type="PATRIC" id="fig|1094508.3.peg.2510"/>
<evidence type="ECO:0008006" key="3">
    <source>
        <dbReference type="Google" id="ProtNLM"/>
    </source>
</evidence>
<gene>
    <name evidence="1" type="ordered locus">Tsac_2475</name>
</gene>
<dbReference type="AlphaFoldDB" id="I3VY78"/>
<dbReference type="InterPro" id="IPR006901">
    <property type="entry name" value="TrmK"/>
</dbReference>
<dbReference type="KEGG" id="tsh:Tsac_2475"/>
<accession>I3VY78</accession>
<dbReference type="Pfam" id="PF04816">
    <property type="entry name" value="TrmK"/>
    <property type="match status" value="1"/>
</dbReference>
<dbReference type="STRING" id="1094508.Tsac_2475"/>
<dbReference type="InterPro" id="IPR029063">
    <property type="entry name" value="SAM-dependent_MTases_sf"/>
</dbReference>
<dbReference type="GO" id="GO:0160105">
    <property type="term" value="F:tRNA (adenine(22)-N1)-methyltransferase activity"/>
    <property type="evidence" value="ECO:0007669"/>
    <property type="project" value="InterPro"/>
</dbReference>
<organism evidence="1 2">
    <name type="scientific">Thermoanaerobacterium saccharolyticum (strain DSM 8691 / JW/SL-YS485)</name>
    <dbReference type="NCBI Taxonomy" id="1094508"/>
    <lineage>
        <taxon>Bacteria</taxon>
        <taxon>Bacillati</taxon>
        <taxon>Bacillota</taxon>
        <taxon>Clostridia</taxon>
        <taxon>Thermoanaerobacterales</taxon>
        <taxon>Thermoanaerobacteraceae</taxon>
        <taxon>Thermoanaerobacterium</taxon>
    </lineage>
</organism>
<dbReference type="EMBL" id="CP003184">
    <property type="protein sequence ID" value="AFK87473.1"/>
    <property type="molecule type" value="Genomic_DNA"/>
</dbReference>
<dbReference type="Gene3D" id="3.40.50.150">
    <property type="entry name" value="Vaccinia Virus protein VP39"/>
    <property type="match status" value="1"/>
</dbReference>
<dbReference type="eggNOG" id="COG2384">
    <property type="taxonomic scope" value="Bacteria"/>
</dbReference>
<dbReference type="BioCyc" id="TSAC1094508:GLMA-2513-MONOMER"/>
<keyword evidence="2" id="KW-1185">Reference proteome</keyword>